<gene>
    <name evidence="3" type="ORF">FEM48_Zijuj10G0087400</name>
</gene>
<protein>
    <recommendedName>
        <fullName evidence="5">Transmembrane protein</fullName>
    </recommendedName>
</protein>
<evidence type="ECO:0000313" key="4">
    <source>
        <dbReference type="Proteomes" id="UP000813462"/>
    </source>
</evidence>
<name>A0A978UME2_ZIZJJ</name>
<dbReference type="Proteomes" id="UP000813462">
    <property type="component" value="Unassembled WGS sequence"/>
</dbReference>
<dbReference type="AlphaFoldDB" id="A0A978UME2"/>
<feature type="transmembrane region" description="Helical" evidence="2">
    <location>
        <begin position="151"/>
        <end position="174"/>
    </location>
</feature>
<dbReference type="PANTHER" id="PTHR37206">
    <property type="entry name" value="TRANSMEMBRANE PROTEIN"/>
    <property type="match status" value="1"/>
</dbReference>
<evidence type="ECO:0000256" key="1">
    <source>
        <dbReference type="SAM" id="MobiDB-lite"/>
    </source>
</evidence>
<evidence type="ECO:0000256" key="2">
    <source>
        <dbReference type="SAM" id="Phobius"/>
    </source>
</evidence>
<sequence>MDNSLVAEDFSEWEQVQTPIPETLPANHPSWESNAVVVGNNCNVHHHCFSDVFPPPTHHNHRVSQLPHPSDLVQAPPHRPNSISPSPSSSSLSTSSGSDDDDARDCKKPWLASPLLAANEVGKRLRLRFGVISAEVLRLVSKASDYKLSPGGFWVIASMMTGAVTVAMLSLLYARLLKRWRQRVYHHDKERLVFLLRQKDEKIRELLLQVAQMNEILSARRRVPVLRIG</sequence>
<keyword evidence="2" id="KW-1133">Transmembrane helix</keyword>
<keyword evidence="2" id="KW-0472">Membrane</keyword>
<organism evidence="3 4">
    <name type="scientific">Ziziphus jujuba var. spinosa</name>
    <dbReference type="NCBI Taxonomy" id="714518"/>
    <lineage>
        <taxon>Eukaryota</taxon>
        <taxon>Viridiplantae</taxon>
        <taxon>Streptophyta</taxon>
        <taxon>Embryophyta</taxon>
        <taxon>Tracheophyta</taxon>
        <taxon>Spermatophyta</taxon>
        <taxon>Magnoliopsida</taxon>
        <taxon>eudicotyledons</taxon>
        <taxon>Gunneridae</taxon>
        <taxon>Pentapetalae</taxon>
        <taxon>rosids</taxon>
        <taxon>fabids</taxon>
        <taxon>Rosales</taxon>
        <taxon>Rhamnaceae</taxon>
        <taxon>Paliureae</taxon>
        <taxon>Ziziphus</taxon>
    </lineage>
</organism>
<reference evidence="3" key="1">
    <citation type="journal article" date="2021" name="Front. Plant Sci.">
        <title>Chromosome-Scale Genome Assembly for Chinese Sour Jujube and Insights Into Its Genome Evolution and Domestication Signature.</title>
        <authorList>
            <person name="Shen L.-Y."/>
            <person name="Luo H."/>
            <person name="Wang X.-L."/>
            <person name="Wang X.-M."/>
            <person name="Qiu X.-J."/>
            <person name="Liu H."/>
            <person name="Zhou S.-S."/>
            <person name="Jia K.-H."/>
            <person name="Nie S."/>
            <person name="Bao Y.-T."/>
            <person name="Zhang R.-G."/>
            <person name="Yun Q.-Z."/>
            <person name="Chai Y.-H."/>
            <person name="Lu J.-Y."/>
            <person name="Li Y."/>
            <person name="Zhao S.-W."/>
            <person name="Mao J.-F."/>
            <person name="Jia S.-G."/>
            <person name="Mao Y.-M."/>
        </authorList>
    </citation>
    <scope>NUCLEOTIDE SEQUENCE</scope>
    <source>
        <strain evidence="3">AT0</strain>
        <tissue evidence="3">Leaf</tissue>
    </source>
</reference>
<dbReference type="EMBL" id="JAEACU010000010">
    <property type="protein sequence ID" value="KAH7515994.1"/>
    <property type="molecule type" value="Genomic_DNA"/>
</dbReference>
<dbReference type="OrthoDB" id="734536at2759"/>
<feature type="region of interest" description="Disordered" evidence="1">
    <location>
        <begin position="57"/>
        <end position="104"/>
    </location>
</feature>
<comment type="caution">
    <text evidence="3">The sequence shown here is derived from an EMBL/GenBank/DDBJ whole genome shotgun (WGS) entry which is preliminary data.</text>
</comment>
<feature type="compositionally biased region" description="Low complexity" evidence="1">
    <location>
        <begin position="80"/>
        <end position="97"/>
    </location>
</feature>
<proteinExistence type="predicted"/>
<keyword evidence="2" id="KW-0812">Transmembrane</keyword>
<evidence type="ECO:0008006" key="5">
    <source>
        <dbReference type="Google" id="ProtNLM"/>
    </source>
</evidence>
<evidence type="ECO:0000313" key="3">
    <source>
        <dbReference type="EMBL" id="KAH7515994.1"/>
    </source>
</evidence>
<dbReference type="PANTHER" id="PTHR37206:SF4">
    <property type="entry name" value="TRANSMEMBRANE PROTEIN"/>
    <property type="match status" value="1"/>
</dbReference>
<accession>A0A978UME2</accession>